<feature type="region of interest" description="Disordered" evidence="1">
    <location>
        <begin position="869"/>
        <end position="975"/>
    </location>
</feature>
<keyword evidence="3" id="KW-1185">Reference proteome</keyword>
<reference evidence="2 3" key="1">
    <citation type="submission" date="2020-10" db="EMBL/GenBank/DDBJ databases">
        <title>Ramlibacter sp. HM2 16S ribosomal RNA gene Genome sequencing and assembly.</title>
        <authorList>
            <person name="Kang M."/>
        </authorList>
    </citation>
    <scope>NUCLEOTIDE SEQUENCE [LARGE SCALE GENOMIC DNA]</scope>
    <source>
        <strain evidence="2 3">HM2</strain>
    </source>
</reference>
<sequence>MPDRRPDAPFSGANGEPERPPCRSSVPWAAVAIRQEWPGETAERPAIAPWSTIEKSICNPRGRRLSWKGPSDRASAGRATPVAAPAPLGSNLCFRRDADVPFESRTQTAPTRVGPSSPAGGFRLLAGLPLWGRHRASSIYARRVRARAAPAPPAPVRGENTHLAPCQGAFLSHRTRLVSSLKSHDTQALDTLTGGAFSAPTSGERAARLRDWLAGEPSAEQMQEVFRELSARDKGAARLLREKLDEIKRAKGQEAIAAEWAEKARGLLGQPRLNIADAMAWQRDAAKAGAPLSREPLASVKAELADRIRGIEDLQNRVQIQREAAVLLAQRIEVLSTKSWQDAQAAADALRNDVPAWQAQAQALLDDANWVSVDPKFPPLLEASRAQLQVVWDAFQSALAQAVAAAADANAALPPVPVWADELRQARGGPAEAAPPKAARPKADPEQRAHAGKVVGDALAKLEQEVAQGHGKATVGAANALRNALKEHGKLVDDKLEAQAHAALGAATELEGWQRWRADQLRQELVAKAEALFETVPAKPRKPARVKPGDGEAAPVATGEAVEAAPAEAAAQDLPATAEAVPAAAEPDDRPAPEAVAEAATPSGPAVRKPRYGGRKMQETLRSLREQWKQVDQGGPPNHALWKRFDEACNEAYKVVQEWLDKVKSEAAEHRTARLALIEEVKAWAAAHPDAPNGDWKGFNRALHQFSDRWREAGHLSEKAFAELQPQWKEAIGLAAAPLDRAQKQSIERRNAMIEEARALGDAPMLRIDAVKALQQRWQAEAQTVPLDRKQEQKLWDTFRKPIDDAFNRKTAEREKASAAMSGRDRAVLEASKAVEQATASGDAQKIRAALAALEQAVRARDDANAAAAPVGAKPAASPVDAATADGGAESATAEGAPAEGQEAAAPAAPPKPAPKPVVAMRGDDRPGARRAEPAMAARPGKFDSRRPGPGGRDMRDERRPFGRDRDDREDRGPRLGDAAFRAQRDALEHAQAALRKLAAQAHGEALTQLMTAWEQRSAEQVPSHQELGKAVGPQVRQGWTQALGKPAGGDASEALLRLEIAADVPTPADQITARRALQLQLLTRRNDPSPQETWGTDVAKVLATGYDANAARRLQNALKALLRGR</sequence>
<feature type="compositionally biased region" description="Low complexity" evidence="1">
    <location>
        <begin position="593"/>
        <end position="602"/>
    </location>
</feature>
<feature type="compositionally biased region" description="Low complexity" evidence="1">
    <location>
        <begin position="426"/>
        <end position="437"/>
    </location>
</feature>
<proteinExistence type="predicted"/>
<feature type="compositionally biased region" description="Basic and acidic residues" evidence="1">
    <location>
        <begin position="922"/>
        <end position="933"/>
    </location>
</feature>
<feature type="compositionally biased region" description="Low complexity" evidence="1">
    <location>
        <begin position="894"/>
        <end position="907"/>
    </location>
</feature>
<feature type="compositionally biased region" description="Low complexity" evidence="1">
    <location>
        <begin position="552"/>
        <end position="585"/>
    </location>
</feature>
<accession>A0ABR9S8H6</accession>
<dbReference type="EMBL" id="JADDIV010000006">
    <property type="protein sequence ID" value="MBE7369785.1"/>
    <property type="molecule type" value="Genomic_DNA"/>
</dbReference>
<feature type="region of interest" description="Disordered" evidence="1">
    <location>
        <begin position="1"/>
        <end position="27"/>
    </location>
</feature>
<gene>
    <name evidence="2" type="ORF">IM787_19635</name>
</gene>
<dbReference type="InterPro" id="IPR007139">
    <property type="entry name" value="DUF349"/>
</dbReference>
<feature type="region of interest" description="Disordered" evidence="1">
    <location>
        <begin position="540"/>
        <end position="614"/>
    </location>
</feature>
<feature type="region of interest" description="Disordered" evidence="1">
    <location>
        <begin position="61"/>
        <end position="82"/>
    </location>
</feature>
<evidence type="ECO:0000313" key="3">
    <source>
        <dbReference type="Proteomes" id="UP000806285"/>
    </source>
</evidence>
<organism evidence="2 3">
    <name type="scientific">Ramlibacter pallidus</name>
    <dbReference type="NCBI Taxonomy" id="2780087"/>
    <lineage>
        <taxon>Bacteria</taxon>
        <taxon>Pseudomonadati</taxon>
        <taxon>Pseudomonadota</taxon>
        <taxon>Betaproteobacteria</taxon>
        <taxon>Burkholderiales</taxon>
        <taxon>Comamonadaceae</taxon>
        <taxon>Ramlibacter</taxon>
    </lineage>
</organism>
<protein>
    <submittedName>
        <fullName evidence="2">DUF349 domain-containing protein</fullName>
    </submittedName>
</protein>
<feature type="region of interest" description="Disordered" evidence="1">
    <location>
        <begin position="426"/>
        <end position="447"/>
    </location>
</feature>
<dbReference type="Pfam" id="PF03993">
    <property type="entry name" value="DUF349"/>
    <property type="match status" value="1"/>
</dbReference>
<name>A0ABR9S8H6_9BURK</name>
<evidence type="ECO:0000256" key="1">
    <source>
        <dbReference type="SAM" id="MobiDB-lite"/>
    </source>
</evidence>
<comment type="caution">
    <text evidence="2">The sequence shown here is derived from an EMBL/GenBank/DDBJ whole genome shotgun (WGS) entry which is preliminary data.</text>
</comment>
<feature type="compositionally biased region" description="Basic and acidic residues" evidence="1">
    <location>
        <begin position="941"/>
        <end position="975"/>
    </location>
</feature>
<dbReference type="Proteomes" id="UP000806285">
    <property type="component" value="Unassembled WGS sequence"/>
</dbReference>
<evidence type="ECO:0000313" key="2">
    <source>
        <dbReference type="EMBL" id="MBE7369785.1"/>
    </source>
</evidence>